<comment type="caution">
    <text evidence="8">The sequence shown here is derived from an EMBL/GenBank/DDBJ whole genome shotgun (WGS) entry which is preliminary data.</text>
</comment>
<sequence length="308" mass="33417">MPAPKGFMLLSALTLALTTTAVSTTTQAEPPPLRVAATFSVLGDLVREVAGDDARVELLTPAGAEVHEWELIPSNFITLEEAEMVFYNGYGLEQWMGQVNATAADGVPVIAVAEQSGYPTQPIVTGDYAGEVDPHMWMDPRAAAEYARVIADALAEARPEAAEAFQARAEELGESLHALYDELMASLATIPEEQRLLISSEAAFVYFAEAFGFEHDGIWGTNAEEEGTPRQIMRIIDMIEEKQPAAIFWESTISDRHVRSVAEETGVAIAGPLYVDSLSEPDGEAPDYAGMLRHNVRLLRDALGGEHE</sequence>
<dbReference type="InterPro" id="IPR006127">
    <property type="entry name" value="ZnuA-like"/>
</dbReference>
<evidence type="ECO:0000256" key="6">
    <source>
        <dbReference type="RuleBase" id="RU003512"/>
    </source>
</evidence>
<evidence type="ECO:0000256" key="4">
    <source>
        <dbReference type="ARBA" id="ARBA00022723"/>
    </source>
</evidence>
<reference evidence="8 9" key="1">
    <citation type="submission" date="2020-05" db="EMBL/GenBank/DDBJ databases">
        <title>Comparative genomic analysis of denitrifying bacteria from Halomonas genus.</title>
        <authorList>
            <person name="Wang L."/>
            <person name="Shao Z."/>
        </authorList>
    </citation>
    <scope>NUCLEOTIDE SEQUENCE [LARGE SCALE GENOMIC DNA]</scope>
    <source>
        <strain evidence="8 9">A4</strain>
    </source>
</reference>
<name>A0ABS9PCJ0_9GAMM</name>
<evidence type="ECO:0000256" key="3">
    <source>
        <dbReference type="ARBA" id="ARBA00022448"/>
    </source>
</evidence>
<dbReference type="PRINTS" id="PR00690">
    <property type="entry name" value="ADHESNFAMILY"/>
</dbReference>
<keyword evidence="4" id="KW-0479">Metal-binding</keyword>
<gene>
    <name evidence="8" type="ORF">HOP52_13730</name>
</gene>
<protein>
    <submittedName>
        <fullName evidence="8">Zinc ABC transporter solute-binding protein</fullName>
    </submittedName>
</protein>
<feature type="chain" id="PRO_5046507014" evidence="7">
    <location>
        <begin position="29"/>
        <end position="308"/>
    </location>
</feature>
<dbReference type="SUPFAM" id="SSF53807">
    <property type="entry name" value="Helical backbone' metal receptor"/>
    <property type="match status" value="1"/>
</dbReference>
<keyword evidence="3 6" id="KW-0813">Transport</keyword>
<evidence type="ECO:0000313" key="8">
    <source>
        <dbReference type="EMBL" id="MCG6658815.1"/>
    </source>
</evidence>
<comment type="similarity">
    <text evidence="2 6">Belongs to the bacterial solute-binding protein 9 family.</text>
</comment>
<evidence type="ECO:0000256" key="5">
    <source>
        <dbReference type="ARBA" id="ARBA00022729"/>
    </source>
</evidence>
<dbReference type="InterPro" id="IPR006128">
    <property type="entry name" value="Lipoprotein_PsaA-like"/>
</dbReference>
<dbReference type="Proteomes" id="UP000814385">
    <property type="component" value="Unassembled WGS sequence"/>
</dbReference>
<evidence type="ECO:0000256" key="2">
    <source>
        <dbReference type="ARBA" id="ARBA00011028"/>
    </source>
</evidence>
<dbReference type="Gene3D" id="3.40.50.1980">
    <property type="entry name" value="Nitrogenase molybdenum iron protein domain"/>
    <property type="match status" value="2"/>
</dbReference>
<keyword evidence="9" id="KW-1185">Reference proteome</keyword>
<proteinExistence type="inferred from homology"/>
<accession>A0ABS9PCJ0</accession>
<dbReference type="RefSeq" id="WP_238977963.1">
    <property type="nucleotide sequence ID" value="NZ_JABFUC010000011.1"/>
</dbReference>
<dbReference type="PANTHER" id="PTHR42953">
    <property type="entry name" value="HIGH-AFFINITY ZINC UPTAKE SYSTEM PROTEIN ZNUA-RELATED"/>
    <property type="match status" value="1"/>
</dbReference>
<dbReference type="EMBL" id="JABFUC010000011">
    <property type="protein sequence ID" value="MCG6658815.1"/>
    <property type="molecule type" value="Genomic_DNA"/>
</dbReference>
<dbReference type="InterPro" id="IPR050492">
    <property type="entry name" value="Bact_metal-bind_prot9"/>
</dbReference>
<evidence type="ECO:0000313" key="9">
    <source>
        <dbReference type="Proteomes" id="UP000814385"/>
    </source>
</evidence>
<dbReference type="InterPro" id="IPR006129">
    <property type="entry name" value="AdhesinB"/>
</dbReference>
<organism evidence="8 9">
    <name type="scientific">Billgrantia campisalis</name>
    <dbReference type="NCBI Taxonomy" id="74661"/>
    <lineage>
        <taxon>Bacteria</taxon>
        <taxon>Pseudomonadati</taxon>
        <taxon>Pseudomonadota</taxon>
        <taxon>Gammaproteobacteria</taxon>
        <taxon>Oceanospirillales</taxon>
        <taxon>Halomonadaceae</taxon>
        <taxon>Billgrantia</taxon>
    </lineage>
</organism>
<evidence type="ECO:0000256" key="7">
    <source>
        <dbReference type="SAM" id="SignalP"/>
    </source>
</evidence>
<dbReference type="PRINTS" id="PR00691">
    <property type="entry name" value="ADHESINB"/>
</dbReference>
<comment type="subcellular location">
    <subcellularLocation>
        <location evidence="1">Cell envelope</location>
    </subcellularLocation>
</comment>
<dbReference type="PANTHER" id="PTHR42953:SF1">
    <property type="entry name" value="METAL-BINDING PROTEIN HI_0362-RELATED"/>
    <property type="match status" value="1"/>
</dbReference>
<feature type="signal peptide" evidence="7">
    <location>
        <begin position="1"/>
        <end position="28"/>
    </location>
</feature>
<evidence type="ECO:0000256" key="1">
    <source>
        <dbReference type="ARBA" id="ARBA00004196"/>
    </source>
</evidence>
<dbReference type="Pfam" id="PF01297">
    <property type="entry name" value="ZnuA"/>
    <property type="match status" value="1"/>
</dbReference>
<keyword evidence="5 7" id="KW-0732">Signal</keyword>